<dbReference type="Pfam" id="PF20151">
    <property type="entry name" value="DUF6533"/>
    <property type="match status" value="1"/>
</dbReference>
<dbReference type="Proteomes" id="UP000053989">
    <property type="component" value="Unassembled WGS sequence"/>
</dbReference>
<reference evidence="3" key="2">
    <citation type="submission" date="2015-01" db="EMBL/GenBank/DDBJ databases">
        <title>Evolutionary Origins and Diversification of the Mycorrhizal Mutualists.</title>
        <authorList>
            <consortium name="DOE Joint Genome Institute"/>
            <consortium name="Mycorrhizal Genomics Consortium"/>
            <person name="Kohler A."/>
            <person name="Kuo A."/>
            <person name="Nagy L.G."/>
            <person name="Floudas D."/>
            <person name="Copeland A."/>
            <person name="Barry K.W."/>
            <person name="Cichocki N."/>
            <person name="Veneault-Fourrey C."/>
            <person name="LaButti K."/>
            <person name="Lindquist E.A."/>
            <person name="Lipzen A."/>
            <person name="Lundell T."/>
            <person name="Morin E."/>
            <person name="Murat C."/>
            <person name="Riley R."/>
            <person name="Ohm R."/>
            <person name="Sun H."/>
            <person name="Tunlid A."/>
            <person name="Henrissat B."/>
            <person name="Grigoriev I.V."/>
            <person name="Hibbett D.S."/>
            <person name="Martin F."/>
        </authorList>
    </citation>
    <scope>NUCLEOTIDE SEQUENCE [LARGE SCALE GENOMIC DNA]</scope>
    <source>
        <strain evidence="3">Foug A</strain>
    </source>
</reference>
<evidence type="ECO:0000259" key="1">
    <source>
        <dbReference type="Pfam" id="PF20151"/>
    </source>
</evidence>
<evidence type="ECO:0000313" key="2">
    <source>
        <dbReference type="EMBL" id="KIM51574.1"/>
    </source>
</evidence>
<reference evidence="2 3" key="1">
    <citation type="submission" date="2014-04" db="EMBL/GenBank/DDBJ databases">
        <authorList>
            <consortium name="DOE Joint Genome Institute"/>
            <person name="Kuo A."/>
            <person name="Kohler A."/>
            <person name="Nagy L.G."/>
            <person name="Floudas D."/>
            <person name="Copeland A."/>
            <person name="Barry K.W."/>
            <person name="Cichocki N."/>
            <person name="Veneault-Fourrey C."/>
            <person name="LaButti K."/>
            <person name="Lindquist E.A."/>
            <person name="Lipzen A."/>
            <person name="Lundell T."/>
            <person name="Morin E."/>
            <person name="Murat C."/>
            <person name="Sun H."/>
            <person name="Tunlid A."/>
            <person name="Henrissat B."/>
            <person name="Grigoriev I.V."/>
            <person name="Hibbett D.S."/>
            <person name="Martin F."/>
            <person name="Nordberg H.P."/>
            <person name="Cantor M.N."/>
            <person name="Hua S.X."/>
        </authorList>
    </citation>
    <scope>NUCLEOTIDE SEQUENCE [LARGE SCALE GENOMIC DNA]</scope>
    <source>
        <strain evidence="2 3">Foug A</strain>
    </source>
</reference>
<dbReference type="OrthoDB" id="2628848at2759"/>
<dbReference type="EMBL" id="KN822250">
    <property type="protein sequence ID" value="KIM51574.1"/>
    <property type="molecule type" value="Genomic_DNA"/>
</dbReference>
<organism evidence="2 3">
    <name type="scientific">Scleroderma citrinum Foug A</name>
    <dbReference type="NCBI Taxonomy" id="1036808"/>
    <lineage>
        <taxon>Eukaryota</taxon>
        <taxon>Fungi</taxon>
        <taxon>Dikarya</taxon>
        <taxon>Basidiomycota</taxon>
        <taxon>Agaricomycotina</taxon>
        <taxon>Agaricomycetes</taxon>
        <taxon>Agaricomycetidae</taxon>
        <taxon>Boletales</taxon>
        <taxon>Sclerodermatineae</taxon>
        <taxon>Sclerodermataceae</taxon>
        <taxon>Scleroderma</taxon>
    </lineage>
</organism>
<dbReference type="InParanoid" id="A0A0C3D593"/>
<dbReference type="HOGENOM" id="CLU_3002239_0_0_1"/>
<sequence length="65" mass="7444">MAIVVGPPIPANQISPLELLIALGQMTKRTYMAVTVFLFYEFFLTLDQEIEHIWVFPLLRGFCVT</sequence>
<name>A0A0C3D593_9AGAM</name>
<keyword evidence="3" id="KW-1185">Reference proteome</keyword>
<accession>A0A0C3D593</accession>
<proteinExistence type="predicted"/>
<evidence type="ECO:0000313" key="3">
    <source>
        <dbReference type="Proteomes" id="UP000053989"/>
    </source>
</evidence>
<dbReference type="AlphaFoldDB" id="A0A0C3D593"/>
<protein>
    <recommendedName>
        <fullName evidence="1">DUF6533 domain-containing protein</fullName>
    </recommendedName>
</protein>
<gene>
    <name evidence="2" type="ORF">SCLCIDRAFT_1224367</name>
</gene>
<dbReference type="InterPro" id="IPR045340">
    <property type="entry name" value="DUF6533"/>
</dbReference>
<feature type="domain" description="DUF6533" evidence="1">
    <location>
        <begin position="31"/>
        <end position="55"/>
    </location>
</feature>